<reference evidence="1 2" key="1">
    <citation type="journal article" date="2024" name="Proc. Natl. Acad. Sci. U.S.A.">
        <title>The evolutionary genomics of adaptation to stress in wild rhizobium bacteria.</title>
        <authorList>
            <person name="Kehlet-Delgado H."/>
            <person name="Montoya A.P."/>
            <person name="Jensen K.T."/>
            <person name="Wendlandt C.E."/>
            <person name="Dexheimer C."/>
            <person name="Roberts M."/>
            <person name="Torres Martinez L."/>
            <person name="Friesen M.L."/>
            <person name="Griffitts J.S."/>
            <person name="Porter S.S."/>
        </authorList>
    </citation>
    <scope>NUCLEOTIDE SEQUENCE [LARGE SCALE GENOMIC DNA]</scope>
    <source>
        <strain evidence="1 2">M0468</strain>
    </source>
</reference>
<protein>
    <submittedName>
        <fullName evidence="1">Nuclear transport factor 2 family protein</fullName>
    </submittedName>
</protein>
<comment type="caution">
    <text evidence="1">The sequence shown here is derived from an EMBL/GenBank/DDBJ whole genome shotgun (WGS) entry which is preliminary data.</text>
</comment>
<dbReference type="Proteomes" id="UP001480082">
    <property type="component" value="Unassembled WGS sequence"/>
</dbReference>
<organism evidence="1 2">
    <name type="scientific">Mesorhizobium australicum</name>
    <dbReference type="NCBI Taxonomy" id="536018"/>
    <lineage>
        <taxon>Bacteria</taxon>
        <taxon>Pseudomonadati</taxon>
        <taxon>Pseudomonadota</taxon>
        <taxon>Alphaproteobacteria</taxon>
        <taxon>Hyphomicrobiales</taxon>
        <taxon>Phyllobacteriaceae</taxon>
        <taxon>Mesorhizobium</taxon>
    </lineage>
</organism>
<evidence type="ECO:0000313" key="2">
    <source>
        <dbReference type="Proteomes" id="UP001480082"/>
    </source>
</evidence>
<name>A0ACC6SW90_9HYPH</name>
<gene>
    <name evidence="1" type="ORF">NKI81_08690</name>
</gene>
<evidence type="ECO:0000313" key="1">
    <source>
        <dbReference type="EMBL" id="MER9284036.1"/>
    </source>
</evidence>
<accession>A0ACC6SW90</accession>
<dbReference type="EMBL" id="JAMYRI010000004">
    <property type="protein sequence ID" value="MER9284036.1"/>
    <property type="molecule type" value="Genomic_DNA"/>
</dbReference>
<keyword evidence="2" id="KW-1185">Reference proteome</keyword>
<sequence length="120" mass="13153">MSQTDEGLISAAVERYILAMSVADEEGLRSIFHPSASVIGNYQNAVEWLSVDAYVGEVLGAGLPPNHGPSWTISLIDVTNDAGIVKIENEFGSMKFTDYLSLLKISGEWKIVSKLYHLHQ</sequence>
<proteinExistence type="predicted"/>